<dbReference type="PANTHER" id="PTHR21098">
    <property type="entry name" value="RIBOFLAVIN SYNTHASE ALPHA CHAIN"/>
    <property type="match status" value="1"/>
</dbReference>
<evidence type="ECO:0000256" key="6">
    <source>
        <dbReference type="ARBA" id="ARBA00013950"/>
    </source>
</evidence>
<evidence type="ECO:0000313" key="13">
    <source>
        <dbReference type="EMBL" id="SDK29869.1"/>
    </source>
</evidence>
<evidence type="ECO:0000256" key="4">
    <source>
        <dbReference type="ARBA" id="ARBA00011233"/>
    </source>
</evidence>
<dbReference type="EMBL" id="FNFL01000004">
    <property type="protein sequence ID" value="SDK29869.1"/>
    <property type="molecule type" value="Genomic_DNA"/>
</dbReference>
<keyword evidence="8" id="KW-0808">Transferase</keyword>
<protein>
    <recommendedName>
        <fullName evidence="6 10">Riboflavin synthase</fullName>
        <ecNumber evidence="5 10">2.5.1.9</ecNumber>
    </recommendedName>
</protein>
<accession>A0A1G9AR71</accession>
<sequence length="221" mass="24172">MFTGIVEEKGKIKTIKKNRNSSTLTIEGKTVTKDVAIGESISVNGVCLTVTAFNNDWFSVDVIPETFRTSSLAGVTTGIEVNLERAMRASDRFGGHFVSGHVDAVGTIAKLWEEANALYLTIDVAEKGLPYITEKGSISVDGTSLTVFGLSEKGFTISLIPETQRATILSQKREGDVVNIEYDMLAKYMDRLLSARYQNEKKSNSAAAITVDKLQQYGFLE</sequence>
<dbReference type="OrthoDB" id="9788537at2"/>
<gene>
    <name evidence="13" type="ORF">SAMN05216243_2681</name>
</gene>
<dbReference type="PIRSF" id="PIRSF000498">
    <property type="entry name" value="Riboflavin_syn_A"/>
    <property type="match status" value="1"/>
</dbReference>
<evidence type="ECO:0000256" key="5">
    <source>
        <dbReference type="ARBA" id="ARBA00012827"/>
    </source>
</evidence>
<feature type="repeat" description="Lumazine-binding" evidence="11">
    <location>
        <begin position="1"/>
        <end position="96"/>
    </location>
</feature>
<organism evidence="13 14">
    <name type="scientific">Sediminibacillus albus</name>
    <dbReference type="NCBI Taxonomy" id="407036"/>
    <lineage>
        <taxon>Bacteria</taxon>
        <taxon>Bacillati</taxon>
        <taxon>Bacillota</taxon>
        <taxon>Bacilli</taxon>
        <taxon>Bacillales</taxon>
        <taxon>Bacillaceae</taxon>
        <taxon>Sediminibacillus</taxon>
    </lineage>
</organism>
<evidence type="ECO:0000256" key="1">
    <source>
        <dbReference type="ARBA" id="ARBA00000968"/>
    </source>
</evidence>
<evidence type="ECO:0000256" key="3">
    <source>
        <dbReference type="ARBA" id="ARBA00004887"/>
    </source>
</evidence>
<dbReference type="SUPFAM" id="SSF63380">
    <property type="entry name" value="Riboflavin synthase domain-like"/>
    <property type="match status" value="2"/>
</dbReference>
<evidence type="ECO:0000256" key="10">
    <source>
        <dbReference type="NCBIfam" id="TIGR00187"/>
    </source>
</evidence>
<dbReference type="NCBIfam" id="TIGR00187">
    <property type="entry name" value="ribE"/>
    <property type="match status" value="1"/>
</dbReference>
<comment type="subunit">
    <text evidence="4">Homotrimer.</text>
</comment>
<dbReference type="STRING" id="407036.SAMN05216243_2681"/>
<dbReference type="NCBIfam" id="NF006767">
    <property type="entry name" value="PRK09289.1"/>
    <property type="match status" value="1"/>
</dbReference>
<dbReference type="InterPro" id="IPR026017">
    <property type="entry name" value="Lumazine-bd_dom"/>
</dbReference>
<dbReference type="Pfam" id="PF00677">
    <property type="entry name" value="Lum_binding"/>
    <property type="match status" value="2"/>
</dbReference>
<feature type="repeat" description="Lumazine-binding" evidence="11">
    <location>
        <begin position="97"/>
        <end position="193"/>
    </location>
</feature>
<dbReference type="Gene3D" id="2.40.30.20">
    <property type="match status" value="2"/>
</dbReference>
<dbReference type="InterPro" id="IPR017938">
    <property type="entry name" value="Riboflavin_synthase-like_b-brl"/>
</dbReference>
<keyword evidence="7" id="KW-0686">Riboflavin biosynthesis</keyword>
<dbReference type="RefSeq" id="WP_093215116.1">
    <property type="nucleotide sequence ID" value="NZ_FNFL01000004.1"/>
</dbReference>
<comment type="catalytic activity">
    <reaction evidence="1">
        <text>2 6,7-dimethyl-8-(1-D-ribityl)lumazine + H(+) = 5-amino-6-(D-ribitylamino)uracil + riboflavin</text>
        <dbReference type="Rhea" id="RHEA:20772"/>
        <dbReference type="ChEBI" id="CHEBI:15378"/>
        <dbReference type="ChEBI" id="CHEBI:15934"/>
        <dbReference type="ChEBI" id="CHEBI:57986"/>
        <dbReference type="ChEBI" id="CHEBI:58201"/>
        <dbReference type="EC" id="2.5.1.9"/>
    </reaction>
</comment>
<dbReference type="InterPro" id="IPR001783">
    <property type="entry name" value="Lumazine-bd"/>
</dbReference>
<name>A0A1G9AR71_9BACI</name>
<evidence type="ECO:0000256" key="9">
    <source>
        <dbReference type="ARBA" id="ARBA00022737"/>
    </source>
</evidence>
<dbReference type="PROSITE" id="PS51177">
    <property type="entry name" value="LUMAZINE_BIND"/>
    <property type="match status" value="2"/>
</dbReference>
<dbReference type="Proteomes" id="UP000198694">
    <property type="component" value="Unassembled WGS sequence"/>
</dbReference>
<feature type="domain" description="Lumazine-binding" evidence="12">
    <location>
        <begin position="1"/>
        <end position="96"/>
    </location>
</feature>
<evidence type="ECO:0000256" key="7">
    <source>
        <dbReference type="ARBA" id="ARBA00022619"/>
    </source>
</evidence>
<proteinExistence type="predicted"/>
<dbReference type="PANTHER" id="PTHR21098:SF12">
    <property type="entry name" value="RIBOFLAVIN SYNTHASE"/>
    <property type="match status" value="1"/>
</dbReference>
<feature type="domain" description="Lumazine-binding" evidence="12">
    <location>
        <begin position="97"/>
        <end position="193"/>
    </location>
</feature>
<dbReference type="FunFam" id="2.40.30.20:FF:000004">
    <property type="entry name" value="Riboflavin synthase, alpha subunit"/>
    <property type="match status" value="1"/>
</dbReference>
<comment type="pathway">
    <text evidence="3">Cofactor biosynthesis; riboflavin biosynthesis; riboflavin from 2-hydroxy-3-oxobutyl phosphate and 5-amino-6-(D-ribitylamino)uracil: step 2/2.</text>
</comment>
<dbReference type="EC" id="2.5.1.9" evidence="5 10"/>
<evidence type="ECO:0000313" key="14">
    <source>
        <dbReference type="Proteomes" id="UP000198694"/>
    </source>
</evidence>
<comment type="function">
    <text evidence="2">Catalyzes the dismutation of two molecules of 6,7-dimethyl-8-ribityllumazine, resulting in the formation of riboflavin and 5-amino-6-(D-ribitylamino)uracil.</text>
</comment>
<keyword evidence="9" id="KW-0677">Repeat</keyword>
<dbReference type="FunFam" id="2.40.30.20:FF:000003">
    <property type="entry name" value="Riboflavin synthase, alpha subunit"/>
    <property type="match status" value="1"/>
</dbReference>
<dbReference type="GO" id="GO:0004746">
    <property type="term" value="F:riboflavin synthase activity"/>
    <property type="evidence" value="ECO:0007669"/>
    <property type="project" value="UniProtKB-UniRule"/>
</dbReference>
<dbReference type="NCBIfam" id="NF009566">
    <property type="entry name" value="PRK13020.1"/>
    <property type="match status" value="1"/>
</dbReference>
<evidence type="ECO:0000256" key="2">
    <source>
        <dbReference type="ARBA" id="ARBA00002803"/>
    </source>
</evidence>
<evidence type="ECO:0000256" key="11">
    <source>
        <dbReference type="PROSITE-ProRule" id="PRU00524"/>
    </source>
</evidence>
<dbReference type="CDD" id="cd00402">
    <property type="entry name" value="Riboflavin_synthase_like"/>
    <property type="match status" value="1"/>
</dbReference>
<dbReference type="InterPro" id="IPR023366">
    <property type="entry name" value="ATP_synth_asu-like_sf"/>
</dbReference>
<keyword evidence="14" id="KW-1185">Reference proteome</keyword>
<evidence type="ECO:0000259" key="12">
    <source>
        <dbReference type="PROSITE" id="PS51177"/>
    </source>
</evidence>
<evidence type="ECO:0000256" key="8">
    <source>
        <dbReference type="ARBA" id="ARBA00022679"/>
    </source>
</evidence>
<dbReference type="GO" id="GO:0009231">
    <property type="term" value="P:riboflavin biosynthetic process"/>
    <property type="evidence" value="ECO:0007669"/>
    <property type="project" value="UniProtKB-KW"/>
</dbReference>
<dbReference type="AlphaFoldDB" id="A0A1G9AR71"/>
<reference evidence="13 14" key="1">
    <citation type="submission" date="2016-10" db="EMBL/GenBank/DDBJ databases">
        <authorList>
            <person name="de Groot N.N."/>
        </authorList>
    </citation>
    <scope>NUCLEOTIDE SEQUENCE [LARGE SCALE GENOMIC DNA]</scope>
    <source>
        <strain evidence="13 14">CGMCC 1.6502</strain>
    </source>
</reference>